<evidence type="ECO:0000313" key="2">
    <source>
        <dbReference type="EMBL" id="CAG5018132.1"/>
    </source>
</evidence>
<sequence>MKNEKHIAIVLVLSLVVAEANVVKTQLSGLRWGHGLSADVNEYVDNTVQMLVPFIQNNGLDPMPLPEVVEGFEVKPLLVTYSAWLKIYDGQMKGLVNVSRAGDQKVNYFAKMLRVRVELQFTDLEIIYKYLVKVMNLGPTGGIAASLDRFVVIADVLIDFNNDEIHLQQFSLTDIGRLRVRLTGNVLTDWLINPVINVFIRIFDTIIIKYVEANIRSTLQNGINLINTNLQEVIKHLESYN</sequence>
<feature type="signal peptide" evidence="1">
    <location>
        <begin position="1"/>
        <end position="20"/>
    </location>
</feature>
<feature type="chain" id="PRO_5035843752" evidence="1">
    <location>
        <begin position="21"/>
        <end position="241"/>
    </location>
</feature>
<gene>
    <name evidence="2" type="ORF">PAPOLLO_LOCUS16815</name>
</gene>
<protein>
    <submittedName>
        <fullName evidence="2">(apollo) hypothetical protein</fullName>
    </submittedName>
</protein>
<reference evidence="2" key="1">
    <citation type="submission" date="2021-04" db="EMBL/GenBank/DDBJ databases">
        <authorList>
            <person name="Tunstrom K."/>
        </authorList>
    </citation>
    <scope>NUCLEOTIDE SEQUENCE</scope>
</reference>
<dbReference type="AlphaFoldDB" id="A0A8S3XD17"/>
<dbReference type="OrthoDB" id="6419576at2759"/>
<keyword evidence="1" id="KW-0732">Signal</keyword>
<accession>A0A8S3XD17</accession>
<evidence type="ECO:0000256" key="1">
    <source>
        <dbReference type="SAM" id="SignalP"/>
    </source>
</evidence>
<organism evidence="2 3">
    <name type="scientific">Parnassius apollo</name>
    <name type="common">Apollo butterfly</name>
    <name type="synonym">Papilio apollo</name>
    <dbReference type="NCBI Taxonomy" id="110799"/>
    <lineage>
        <taxon>Eukaryota</taxon>
        <taxon>Metazoa</taxon>
        <taxon>Ecdysozoa</taxon>
        <taxon>Arthropoda</taxon>
        <taxon>Hexapoda</taxon>
        <taxon>Insecta</taxon>
        <taxon>Pterygota</taxon>
        <taxon>Neoptera</taxon>
        <taxon>Endopterygota</taxon>
        <taxon>Lepidoptera</taxon>
        <taxon>Glossata</taxon>
        <taxon>Ditrysia</taxon>
        <taxon>Papilionoidea</taxon>
        <taxon>Papilionidae</taxon>
        <taxon>Parnassiinae</taxon>
        <taxon>Parnassini</taxon>
        <taxon>Parnassius</taxon>
        <taxon>Parnassius</taxon>
    </lineage>
</organism>
<comment type="caution">
    <text evidence="2">The sequence shown here is derived from an EMBL/GenBank/DDBJ whole genome shotgun (WGS) entry which is preliminary data.</text>
</comment>
<evidence type="ECO:0000313" key="3">
    <source>
        <dbReference type="Proteomes" id="UP000691718"/>
    </source>
</evidence>
<keyword evidence="3" id="KW-1185">Reference proteome</keyword>
<dbReference type="InterPro" id="IPR020234">
    <property type="entry name" value="Mite_allergen_group-7"/>
</dbReference>
<dbReference type="Proteomes" id="UP000691718">
    <property type="component" value="Unassembled WGS sequence"/>
</dbReference>
<proteinExistence type="predicted"/>
<dbReference type="Pfam" id="PF16984">
    <property type="entry name" value="Grp7_allergen"/>
    <property type="match status" value="1"/>
</dbReference>
<dbReference type="EMBL" id="CAJQZP010001125">
    <property type="protein sequence ID" value="CAG5018132.1"/>
    <property type="molecule type" value="Genomic_DNA"/>
</dbReference>
<name>A0A8S3XD17_PARAO</name>